<feature type="non-terminal residue" evidence="2">
    <location>
        <position position="1"/>
    </location>
</feature>
<reference evidence="2" key="1">
    <citation type="submission" date="2021-02" db="EMBL/GenBank/DDBJ databases">
        <authorList>
            <person name="Nowell W R."/>
        </authorList>
    </citation>
    <scope>NUCLEOTIDE SEQUENCE</scope>
</reference>
<dbReference type="AlphaFoldDB" id="A0A816RXK6"/>
<comment type="caution">
    <text evidence="2">The sequence shown here is derived from an EMBL/GenBank/DDBJ whole genome shotgun (WGS) entry which is preliminary data.</text>
</comment>
<dbReference type="EMBL" id="CAJOBI010002919">
    <property type="protein sequence ID" value="CAF3949625.1"/>
    <property type="molecule type" value="Genomic_DNA"/>
</dbReference>
<evidence type="ECO:0000313" key="3">
    <source>
        <dbReference type="EMBL" id="CAF3949625.1"/>
    </source>
</evidence>
<evidence type="ECO:0000313" key="4">
    <source>
        <dbReference type="Proteomes" id="UP000663824"/>
    </source>
</evidence>
<feature type="compositionally biased region" description="Basic and acidic residues" evidence="1">
    <location>
        <begin position="183"/>
        <end position="194"/>
    </location>
</feature>
<dbReference type="Proteomes" id="UP000663824">
    <property type="component" value="Unassembled WGS sequence"/>
</dbReference>
<dbReference type="EMBL" id="CAJNRE010008864">
    <property type="protein sequence ID" value="CAF2077041.1"/>
    <property type="molecule type" value="Genomic_DNA"/>
</dbReference>
<proteinExistence type="predicted"/>
<accession>A0A816RXK6</accession>
<protein>
    <submittedName>
        <fullName evidence="2">Uncharacterized protein</fullName>
    </submittedName>
</protein>
<dbReference type="Proteomes" id="UP000676336">
    <property type="component" value="Unassembled WGS sequence"/>
</dbReference>
<sequence>DEGRGGNGNHHEIFYNIFPKLETDAKVFTIESCSRKSTDFTGTDLANYVHAKFNEITQTEKLNDVLVRSEDSCRIDLLRLGAQFQPNIQSPYFEVCTSSSSQSSTICSSITNCFSEFESDEQSTSFRTRAVLTTSGTEDVVVTNNIVNEMIGTTIETLACVAHFRTTAADGTDNDVDDDDDDGRVVDDDDRRVDEDLDHGNVSSITVFVASH</sequence>
<evidence type="ECO:0000256" key="1">
    <source>
        <dbReference type="SAM" id="MobiDB-lite"/>
    </source>
</evidence>
<feature type="compositionally biased region" description="Acidic residues" evidence="1">
    <location>
        <begin position="172"/>
        <end position="182"/>
    </location>
</feature>
<name>A0A816RXK6_9BILA</name>
<evidence type="ECO:0000313" key="2">
    <source>
        <dbReference type="EMBL" id="CAF2077041.1"/>
    </source>
</evidence>
<feature type="region of interest" description="Disordered" evidence="1">
    <location>
        <begin position="171"/>
        <end position="196"/>
    </location>
</feature>
<organism evidence="2 4">
    <name type="scientific">Rotaria magnacalcarata</name>
    <dbReference type="NCBI Taxonomy" id="392030"/>
    <lineage>
        <taxon>Eukaryota</taxon>
        <taxon>Metazoa</taxon>
        <taxon>Spiralia</taxon>
        <taxon>Gnathifera</taxon>
        <taxon>Rotifera</taxon>
        <taxon>Eurotatoria</taxon>
        <taxon>Bdelloidea</taxon>
        <taxon>Philodinida</taxon>
        <taxon>Philodinidae</taxon>
        <taxon>Rotaria</taxon>
    </lineage>
</organism>
<gene>
    <name evidence="2" type="ORF">MBJ925_LOCUS17803</name>
    <name evidence="3" type="ORF">SMN809_LOCUS9176</name>
</gene>